<dbReference type="EMBL" id="JBIYDN010000049">
    <property type="protein sequence ID" value="MFK4448358.1"/>
    <property type="molecule type" value="Genomic_DNA"/>
</dbReference>
<reference evidence="1 2" key="1">
    <citation type="submission" date="2024-10" db="EMBL/GenBank/DDBJ databases">
        <authorList>
            <person name="Deangelis K."/>
            <person name="Huntemann M."/>
            <person name="Clum A."/>
            <person name="Wang J."/>
            <person name="Palaniappan K."/>
            <person name="Ritter S."/>
            <person name="Chen I.-M."/>
            <person name="Stamatis D."/>
            <person name="Reddy T."/>
            <person name="O'Malley R."/>
            <person name="Daum C."/>
            <person name="Ng V."/>
            <person name="Ivanova N."/>
            <person name="Kyrpides N."/>
            <person name="Woyke T."/>
        </authorList>
    </citation>
    <scope>NUCLEOTIDE SEQUENCE [LARGE SCALE GENOMIC DNA]</scope>
    <source>
        <strain evidence="1 2">GAS97</strain>
    </source>
</reference>
<accession>A0ABW8MXC3</accession>
<evidence type="ECO:0000313" key="2">
    <source>
        <dbReference type="Proteomes" id="UP001620514"/>
    </source>
</evidence>
<sequence>MINTLQLSPPVKKSHPANDWKRAGLVFSVAHDGEEYFPGYQFDAMYQPKPVISDILKALGPMTDSWEIAAWFHFPNGWISESQPSRDVAAPVAPKDALDRTDEVVAAARKMQGTYVA</sequence>
<evidence type="ECO:0000313" key="1">
    <source>
        <dbReference type="EMBL" id="MFK4448358.1"/>
    </source>
</evidence>
<protein>
    <submittedName>
        <fullName evidence="1">Uncharacterized protein</fullName>
    </submittedName>
</protein>
<reference evidence="1 2" key="2">
    <citation type="submission" date="2024-11" db="EMBL/GenBank/DDBJ databases">
        <title>Using genomics to understand microbial adaptation to soil warming.</title>
        <authorList>
            <person name="Deangelis K.M. PhD."/>
        </authorList>
    </citation>
    <scope>NUCLEOTIDE SEQUENCE [LARGE SCALE GENOMIC DNA]</scope>
    <source>
        <strain evidence="1 2">GAS97</strain>
    </source>
</reference>
<dbReference type="Proteomes" id="UP001620514">
    <property type="component" value="Unassembled WGS sequence"/>
</dbReference>
<keyword evidence="2" id="KW-1185">Reference proteome</keyword>
<name>A0ABW8MXC3_9BURK</name>
<comment type="caution">
    <text evidence="1">The sequence shown here is derived from an EMBL/GenBank/DDBJ whole genome shotgun (WGS) entry which is preliminary data.</text>
</comment>
<proteinExistence type="predicted"/>
<gene>
    <name evidence="1" type="ORF">ABH943_008402</name>
</gene>
<organism evidence="1 2">
    <name type="scientific">Caballeronia udeis</name>
    <dbReference type="NCBI Taxonomy" id="1232866"/>
    <lineage>
        <taxon>Bacteria</taxon>
        <taxon>Pseudomonadati</taxon>
        <taxon>Pseudomonadota</taxon>
        <taxon>Betaproteobacteria</taxon>
        <taxon>Burkholderiales</taxon>
        <taxon>Burkholderiaceae</taxon>
        <taxon>Caballeronia</taxon>
    </lineage>
</organism>
<dbReference type="RefSeq" id="WP_404614582.1">
    <property type="nucleotide sequence ID" value="NZ_JBIYDN010000049.1"/>
</dbReference>